<name>A0A1A6C5J0_9GAMM</name>
<feature type="domain" description="Glycosyltransferase 2-like" evidence="3">
    <location>
        <begin position="920"/>
        <end position="1103"/>
    </location>
</feature>
<dbReference type="SUPFAM" id="SSF53448">
    <property type="entry name" value="Nucleotide-diphospho-sugar transferases"/>
    <property type="match status" value="2"/>
</dbReference>
<dbReference type="InterPro" id="IPR001296">
    <property type="entry name" value="Glyco_trans_1"/>
</dbReference>
<dbReference type="PANTHER" id="PTHR43179">
    <property type="entry name" value="RHAMNOSYLTRANSFERASE WBBL"/>
    <property type="match status" value="1"/>
</dbReference>
<dbReference type="CDD" id="cd03801">
    <property type="entry name" value="GT4_PimA-like"/>
    <property type="match status" value="1"/>
</dbReference>
<organism evidence="4 5">
    <name type="scientific">Acidihalobacter prosperus</name>
    <dbReference type="NCBI Taxonomy" id="160660"/>
    <lineage>
        <taxon>Bacteria</taxon>
        <taxon>Pseudomonadati</taxon>
        <taxon>Pseudomonadota</taxon>
        <taxon>Gammaproteobacteria</taxon>
        <taxon>Chromatiales</taxon>
        <taxon>Ectothiorhodospiraceae</taxon>
        <taxon>Acidihalobacter</taxon>
    </lineage>
</organism>
<dbReference type="InterPro" id="IPR029044">
    <property type="entry name" value="Nucleotide-diphossugar_trans"/>
</dbReference>
<dbReference type="Gene3D" id="3.90.550.10">
    <property type="entry name" value="Spore Coat Polysaccharide Biosynthesis Protein SpsA, Chain A"/>
    <property type="match status" value="2"/>
</dbReference>
<dbReference type="Pfam" id="PF00534">
    <property type="entry name" value="Glycos_transf_1"/>
    <property type="match status" value="1"/>
</dbReference>
<dbReference type="InterPro" id="IPR001173">
    <property type="entry name" value="Glyco_trans_2-like"/>
</dbReference>
<dbReference type="Pfam" id="PF00535">
    <property type="entry name" value="Glycos_transf_2"/>
    <property type="match status" value="1"/>
</dbReference>
<dbReference type="EMBL" id="JQSG02000002">
    <property type="protein sequence ID" value="OBS09836.1"/>
    <property type="molecule type" value="Genomic_DNA"/>
</dbReference>
<feature type="domain" description="Glycosyl transferase family 1" evidence="2">
    <location>
        <begin position="478"/>
        <end position="536"/>
    </location>
</feature>
<proteinExistence type="predicted"/>
<dbReference type="Gene3D" id="3.40.50.150">
    <property type="entry name" value="Vaccinia Virus protein VP39"/>
    <property type="match status" value="1"/>
</dbReference>
<dbReference type="SUPFAM" id="SSF53335">
    <property type="entry name" value="S-adenosyl-L-methionine-dependent methyltransferases"/>
    <property type="match status" value="1"/>
</dbReference>
<evidence type="ECO:0000313" key="4">
    <source>
        <dbReference type="EMBL" id="OBS09836.1"/>
    </source>
</evidence>
<dbReference type="GO" id="GO:0016757">
    <property type="term" value="F:glycosyltransferase activity"/>
    <property type="evidence" value="ECO:0007669"/>
    <property type="project" value="InterPro"/>
</dbReference>
<dbReference type="Gene3D" id="3.40.50.2000">
    <property type="entry name" value="Glycogen Phosphorylase B"/>
    <property type="match status" value="2"/>
</dbReference>
<dbReference type="Proteomes" id="UP000029273">
    <property type="component" value="Unassembled WGS sequence"/>
</dbReference>
<evidence type="ECO:0000313" key="5">
    <source>
        <dbReference type="Proteomes" id="UP000029273"/>
    </source>
</evidence>
<dbReference type="SUPFAM" id="SSF53756">
    <property type="entry name" value="UDP-Glycosyltransferase/glycogen phosphorylase"/>
    <property type="match status" value="2"/>
</dbReference>
<dbReference type="CDD" id="cd04186">
    <property type="entry name" value="GT_2_like_c"/>
    <property type="match status" value="1"/>
</dbReference>
<evidence type="ECO:0000256" key="1">
    <source>
        <dbReference type="SAM" id="MobiDB-lite"/>
    </source>
</evidence>
<dbReference type="OrthoDB" id="9801954at2"/>
<reference evidence="4 5" key="1">
    <citation type="journal article" date="2014" name="Genome Announc.">
        <title>Draft Genome Sequence of the Iron-Oxidizing, Acidophilic, and Halotolerant 'Thiobacillus prosperus' Type Strain DSM 5130.</title>
        <authorList>
            <person name="Ossandon F.J."/>
            <person name="Cardenas J.P."/>
            <person name="Corbett M."/>
            <person name="Quatrini R."/>
            <person name="Holmes D.S."/>
            <person name="Watkin E."/>
        </authorList>
    </citation>
    <scope>NUCLEOTIDE SEQUENCE [LARGE SCALE GENOMIC DNA]</scope>
    <source>
        <strain evidence="4 5">DSM 5130</strain>
    </source>
</reference>
<dbReference type="InterPro" id="IPR029063">
    <property type="entry name" value="SAM-dependent_MTases_sf"/>
</dbReference>
<dbReference type="RefSeq" id="WP_082954439.1">
    <property type="nucleotide sequence ID" value="NZ_JQSG02000002.1"/>
</dbReference>
<evidence type="ECO:0000259" key="3">
    <source>
        <dbReference type="Pfam" id="PF00535"/>
    </source>
</evidence>
<dbReference type="Pfam" id="PF13489">
    <property type="entry name" value="Methyltransf_23"/>
    <property type="match status" value="1"/>
</dbReference>
<evidence type="ECO:0000259" key="2">
    <source>
        <dbReference type="Pfam" id="PF00534"/>
    </source>
</evidence>
<keyword evidence="5" id="KW-1185">Reference proteome</keyword>
<dbReference type="CDD" id="cd02440">
    <property type="entry name" value="AdoMet_MTases"/>
    <property type="match status" value="1"/>
</dbReference>
<dbReference type="STRING" id="160660.BJI67_05665"/>
<protein>
    <submittedName>
        <fullName evidence="4">Glycosyl transferase</fullName>
    </submittedName>
</protein>
<gene>
    <name evidence="4" type="ORF">Thpro_020886</name>
</gene>
<feature type="compositionally biased region" description="Low complexity" evidence="1">
    <location>
        <begin position="229"/>
        <end position="238"/>
    </location>
</feature>
<accession>A0A1A6C5J0</accession>
<feature type="region of interest" description="Disordered" evidence="1">
    <location>
        <begin position="229"/>
        <end position="248"/>
    </location>
</feature>
<comment type="caution">
    <text evidence="4">The sequence shown here is derived from an EMBL/GenBank/DDBJ whole genome shotgun (WGS) entry which is preliminary data.</text>
</comment>
<dbReference type="PANTHER" id="PTHR43179:SF7">
    <property type="entry name" value="RHAMNOSYLTRANSFERASE WBBL"/>
    <property type="match status" value="1"/>
</dbReference>
<sequence>MTRANEDRLQAFYSAFEERFRGSFDSIRQRLEYYLPVAKEIHQALQAPALDLGAGRGEWVALLQDAGIPITGVDSNRVAVERARDAGLPVEEGDLMDRLRDTRPASLALISAFHVIEHLPWEAQLDFFRLAARALKPDGLLILEWPNIETPDVAMRTFWLDPTHLRPVPVELIGFMAEFEGFRISHVERLNGGGDIALLAQRQAGAETTDEAGDTAQVAAAVPAAAEATVPPASASSSGDAEHRQSPPVKGMNVIGHVSGNLGLGVFARQVVEALVAAGVPVAIVDIDPGQGRGRHDLRFADLHVADIAALPYEINLFLLPPATMPWLLGSIGPHLRLLDRVNVLWAMWELPVVPEAWRPALRVMDAVLGGSRFVEAAVAFSCDGPLALDAPVPVSLPVPERRQRSDFGLPQDAVLFAAAFEPVSDQQRKNPLAAVRAFLEGAGDVAHAHLLIKVNNPEGGGGLQSLLDLIDGHPRVHLFTESLSYVDTVSLYQCCDVFISLHRAEGLGLVPMEFMALGKPVIATGWSGNMSYMTPDSACLVSYRLIPVDGEMEVYSSGFVGSQVSWADPDVAEAAEWVRTLTGDADLRRRIGERARARMQAYQTLARRCSWLEGLAALQTEHARLPTRRQRKAAALQAMSVSPTVAVKTPVMAAGPDRREWAVETMATDRLPSLGVVVLAPEVYHAQLPRTVAALEAQWLRPAAVAWVGDSDAPSHVQSQLWHRMMDGTVLDSVNRVLTTLAADWVALLHAGDILTDDALFRLATAIGKHPEWQVVYTDEYPVDADGQPAGDPHYKPDFNLDYLRSMPYTGGLMLVRRSFLERLGGFDPTLAGLEEYDLMLRAWELGGDEAIGHVPGALYGRRQQSSYAPRPLNELLAEGRRALAAHLDRLSVDAEVENGPLPTTYRVRYRHAAQPMVSIIIPTRNQQPVLQRCLESLLSQTAYPNYEILIVDNGSSDEDAVEYINGLRALEGELAGRLRIVDYPEAFNFSAMNNRAAAVAQGEYLLLLNNDTAVLHAEWLDEMMAHAQRDDVGVVGAKLLFPDGKIQHAGVLLGVKGPAEHPFIGQDPKSPGYYARLQVDQDYSAVTGACLLVRKALYDEVGGLDAAELAVSYSDIDLCLKIQALGKRVVWTPHAILMHEGSKSQQSGVEQAPDAAKLARFQREQACMYAHWLPQMANDPAYNRNLSLASTDFVAESDPALRWDSAWRPVPRIITQPADRMGCGEYRIIAPTRALIEAGRIQGQETDRIYTPPELARIKPDTLVVQRQVEPFQIEAIERHKRFNPDVLCVFEIDDLVTNVPLKNAHRQHLPKDLYKRLRRAVAACDRLVVATEPLAEAYRDLSDDIRVVPNFIEAATWGRYAPSRRVGAKPRVGWAGGVSHTGDLELIENVVEALGGEVEWVFLGMCPPRIRPYVAEFYAPVPIDEYPAKLASLNLDLAIAPLEDVPFNHAKSHLRLLEYGILGYPVVCTDLTPYQGDFPVTRVRNRFKDWVEAIRAHLADLDAAAEAGDRLRQHIRSHWLLEDNLDAWLDAWMP</sequence>
<keyword evidence="4" id="KW-0808">Transferase</keyword>